<dbReference type="InterPro" id="IPR014440">
    <property type="entry name" value="HCCAis_GSTk"/>
</dbReference>
<dbReference type="RefSeq" id="WP_117956676.1">
    <property type="nucleotide sequence ID" value="NZ_QRAN01000021.1"/>
</dbReference>
<name>A0A3L7DSP7_9GAMM</name>
<dbReference type="AlphaFoldDB" id="A0A3L7DSP7"/>
<evidence type="ECO:0000313" key="5">
    <source>
        <dbReference type="Proteomes" id="UP000265509"/>
    </source>
</evidence>
<reference evidence="4 5" key="1">
    <citation type="submission" date="2018-07" db="EMBL/GenBank/DDBJ databases">
        <title>Halioglobus sp. genome submission.</title>
        <authorList>
            <person name="Ye M.-Q."/>
            <person name="Du Z.-J."/>
        </authorList>
    </citation>
    <scope>NUCLEOTIDE SEQUENCE [LARGE SCALE GENOMIC DNA]</scope>
    <source>
        <strain evidence="4 5">U0301</strain>
    </source>
</reference>
<dbReference type="EMBL" id="QRAN01000021">
    <property type="protein sequence ID" value="RLQ20687.1"/>
    <property type="molecule type" value="Genomic_DNA"/>
</dbReference>
<accession>A0A3L7DSP7</accession>
<gene>
    <name evidence="4" type="ORF">DWB85_16285</name>
</gene>
<dbReference type="GO" id="GO:0004364">
    <property type="term" value="F:glutathione transferase activity"/>
    <property type="evidence" value="ECO:0007669"/>
    <property type="project" value="TreeGrafter"/>
</dbReference>
<evidence type="ECO:0000313" key="4">
    <source>
        <dbReference type="EMBL" id="RLQ20687.1"/>
    </source>
</evidence>
<dbReference type="OrthoDB" id="5244108at2"/>
<dbReference type="InterPro" id="IPR051924">
    <property type="entry name" value="GST_Kappa/NadH"/>
</dbReference>
<dbReference type="CDD" id="cd03022">
    <property type="entry name" value="DsbA_HCCA_Iso"/>
    <property type="match status" value="1"/>
</dbReference>
<dbReference type="GO" id="GO:1901170">
    <property type="term" value="P:naphthalene catabolic process"/>
    <property type="evidence" value="ECO:0007669"/>
    <property type="project" value="InterPro"/>
</dbReference>
<feature type="domain" description="DSBA-like thioredoxin" evidence="3">
    <location>
        <begin position="4"/>
        <end position="198"/>
    </location>
</feature>
<comment type="similarity">
    <text evidence="1">Belongs to the GST superfamily. NadH family.</text>
</comment>
<organism evidence="4 5">
    <name type="scientific">Seongchinamella sediminis</name>
    <dbReference type="NCBI Taxonomy" id="2283635"/>
    <lineage>
        <taxon>Bacteria</taxon>
        <taxon>Pseudomonadati</taxon>
        <taxon>Pseudomonadota</taxon>
        <taxon>Gammaproteobacteria</taxon>
        <taxon>Cellvibrionales</taxon>
        <taxon>Halieaceae</taxon>
        <taxon>Seongchinamella</taxon>
    </lineage>
</organism>
<dbReference type="InterPro" id="IPR001853">
    <property type="entry name" value="DSBA-like_thioredoxin_dom"/>
</dbReference>
<feature type="active site" description="Nucleophile" evidence="2">
    <location>
        <position position="13"/>
    </location>
</feature>
<protein>
    <recommendedName>
        <fullName evidence="1">2-hydroxychromene-2-carboxylate isomerase</fullName>
        <ecNumber evidence="1">5.99.1.4</ecNumber>
    </recommendedName>
</protein>
<dbReference type="Pfam" id="PF01323">
    <property type="entry name" value="DSBA"/>
    <property type="match status" value="1"/>
</dbReference>
<comment type="catalytic activity">
    <reaction evidence="1">
        <text>2-hydroxychromene-2-carboxylate = (3E)-4-(2-hydroxyphenyl)-2-oxobut-3-enoate</text>
        <dbReference type="Rhea" id="RHEA:27401"/>
        <dbReference type="ChEBI" id="CHEBI:59350"/>
        <dbReference type="ChEBI" id="CHEBI:59353"/>
        <dbReference type="EC" id="5.99.1.4"/>
    </reaction>
</comment>
<evidence type="ECO:0000256" key="1">
    <source>
        <dbReference type="PIRNR" id="PIRNR006386"/>
    </source>
</evidence>
<dbReference type="GO" id="GO:0004602">
    <property type="term" value="F:glutathione peroxidase activity"/>
    <property type="evidence" value="ECO:0007669"/>
    <property type="project" value="TreeGrafter"/>
</dbReference>
<evidence type="ECO:0000259" key="3">
    <source>
        <dbReference type="Pfam" id="PF01323"/>
    </source>
</evidence>
<proteinExistence type="inferred from homology"/>
<evidence type="ECO:0000256" key="2">
    <source>
        <dbReference type="PIRSR" id="PIRSR006386-1"/>
    </source>
</evidence>
<dbReference type="EC" id="5.99.1.4" evidence="1"/>
<dbReference type="GO" id="GO:0018845">
    <property type="term" value="F:2-hydroxychromene-2-carboxylate isomerase activity"/>
    <property type="evidence" value="ECO:0007669"/>
    <property type="project" value="UniProtKB-UniRule"/>
</dbReference>
<dbReference type="PANTHER" id="PTHR42943">
    <property type="entry name" value="GLUTATHIONE S-TRANSFERASE KAPPA"/>
    <property type="match status" value="1"/>
</dbReference>
<comment type="caution">
    <text evidence="4">The sequence shown here is derived from an EMBL/GenBank/DDBJ whole genome shotgun (WGS) entry which is preliminary data.</text>
</comment>
<dbReference type="Gene3D" id="3.40.30.10">
    <property type="entry name" value="Glutaredoxin"/>
    <property type="match status" value="1"/>
</dbReference>
<sequence length="200" mass="22383">MSKTLEFIFDFGSPNAYLAYQLLPGILQRTGAKLKILPCLLGGIFKATGNQPPMMAFGGVKGKLEYEQKEMDRFIQRHALNAFRFNPHFPVNTLLLMRGAIAAEEEGSLEAYLEAGLAAMWEEGLKMDDPEVYVTAMDAAGLDGQTLLERTREADVKAHLIRNTEQAVERGVFGIPTFFVGEEMFFGKDRLDQVEQELSR</sequence>
<dbReference type="Proteomes" id="UP000265509">
    <property type="component" value="Unassembled WGS sequence"/>
</dbReference>
<dbReference type="GO" id="GO:0006749">
    <property type="term" value="P:glutathione metabolic process"/>
    <property type="evidence" value="ECO:0007669"/>
    <property type="project" value="TreeGrafter"/>
</dbReference>
<dbReference type="PIRSF" id="PIRSF006386">
    <property type="entry name" value="HCCAis_GSTk"/>
    <property type="match status" value="1"/>
</dbReference>
<keyword evidence="1 4" id="KW-0413">Isomerase</keyword>
<dbReference type="PANTHER" id="PTHR42943:SF2">
    <property type="entry name" value="GLUTATHIONE S-TRANSFERASE KAPPA 1"/>
    <property type="match status" value="1"/>
</dbReference>
<keyword evidence="5" id="KW-1185">Reference proteome</keyword>
<dbReference type="InterPro" id="IPR036249">
    <property type="entry name" value="Thioredoxin-like_sf"/>
</dbReference>
<dbReference type="InterPro" id="IPR044087">
    <property type="entry name" value="NahD-like"/>
</dbReference>
<dbReference type="SUPFAM" id="SSF52833">
    <property type="entry name" value="Thioredoxin-like"/>
    <property type="match status" value="1"/>
</dbReference>